<keyword evidence="10" id="KW-1185">Reference proteome</keyword>
<sequence length="112" mass="11956">MNFIMDGGPIFMVPLLALLIVIIILFAKGLKNNTEKTHKLINSLALFSFVFGVLGFVIGMLGALDDIAEIGGDIAPQVLAGGFKVGLLSPTFGMVIFLIGKLFTIILTSMKK</sequence>
<keyword evidence="4 7" id="KW-1133">Transmembrane helix</keyword>
<reference evidence="10" key="1">
    <citation type="submission" date="2016-02" db="EMBL/GenBank/DDBJ databases">
        <authorList>
            <person name="Shin S.-K."/>
            <person name="Yi H."/>
            <person name="Kim E."/>
        </authorList>
    </citation>
    <scope>NUCLEOTIDE SEQUENCE [LARGE SCALE GENOMIC DNA]</scope>
    <source>
        <strain evidence="10">LPB0003</strain>
    </source>
</reference>
<proteinExistence type="inferred from homology"/>
<dbReference type="Proteomes" id="UP000092584">
    <property type="component" value="Unassembled WGS sequence"/>
</dbReference>
<feature type="transmembrane region" description="Helical" evidence="7">
    <location>
        <begin position="42"/>
        <end position="63"/>
    </location>
</feature>
<dbReference type="Pfam" id="PF01618">
    <property type="entry name" value="MotA_ExbB"/>
    <property type="match status" value="1"/>
</dbReference>
<feature type="domain" description="MotA/TolQ/ExbB proton channel" evidence="8">
    <location>
        <begin position="32"/>
        <end position="98"/>
    </location>
</feature>
<keyword evidence="5 7" id="KW-0472">Membrane</keyword>
<comment type="subcellular location">
    <subcellularLocation>
        <location evidence="1">Cell membrane</location>
        <topology evidence="1">Multi-pass membrane protein</topology>
    </subcellularLocation>
    <subcellularLocation>
        <location evidence="6">Membrane</location>
        <topology evidence="6">Multi-pass membrane protein</topology>
    </subcellularLocation>
</comment>
<keyword evidence="6" id="KW-0653">Protein transport</keyword>
<dbReference type="KEGG" id="pob:LPB03_07575"/>
<evidence type="ECO:0000256" key="4">
    <source>
        <dbReference type="ARBA" id="ARBA00022989"/>
    </source>
</evidence>
<gene>
    <name evidence="9" type="ORF">LPB3_00960</name>
</gene>
<evidence type="ECO:0000256" key="3">
    <source>
        <dbReference type="ARBA" id="ARBA00022692"/>
    </source>
</evidence>
<dbReference type="OrthoDB" id="1001678at2"/>
<name>A0A1B8U312_9FLAO</name>
<evidence type="ECO:0000256" key="1">
    <source>
        <dbReference type="ARBA" id="ARBA00004651"/>
    </source>
</evidence>
<evidence type="ECO:0000313" key="10">
    <source>
        <dbReference type="Proteomes" id="UP000092584"/>
    </source>
</evidence>
<comment type="caution">
    <text evidence="9">The sequence shown here is derived from an EMBL/GenBank/DDBJ whole genome shotgun (WGS) entry which is preliminary data.</text>
</comment>
<organism evidence="9 10">
    <name type="scientific">Polaribacter vadi</name>
    <dbReference type="NCBI Taxonomy" id="1774273"/>
    <lineage>
        <taxon>Bacteria</taxon>
        <taxon>Pseudomonadati</taxon>
        <taxon>Bacteroidota</taxon>
        <taxon>Flavobacteriia</taxon>
        <taxon>Flavobacteriales</taxon>
        <taxon>Flavobacteriaceae</taxon>
    </lineage>
</organism>
<feature type="transmembrane region" description="Helical" evidence="7">
    <location>
        <begin position="83"/>
        <end position="107"/>
    </location>
</feature>
<dbReference type="GO" id="GO:0005886">
    <property type="term" value="C:plasma membrane"/>
    <property type="evidence" value="ECO:0007669"/>
    <property type="project" value="UniProtKB-SubCell"/>
</dbReference>
<evidence type="ECO:0000259" key="8">
    <source>
        <dbReference type="Pfam" id="PF01618"/>
    </source>
</evidence>
<evidence type="ECO:0000256" key="6">
    <source>
        <dbReference type="RuleBase" id="RU004057"/>
    </source>
</evidence>
<evidence type="ECO:0000256" key="5">
    <source>
        <dbReference type="ARBA" id="ARBA00023136"/>
    </source>
</evidence>
<dbReference type="RefSeq" id="WP_065317729.1">
    <property type="nucleotide sequence ID" value="NZ_CAXBLX010000003.1"/>
</dbReference>
<keyword evidence="3 7" id="KW-0812">Transmembrane</keyword>
<dbReference type="AlphaFoldDB" id="A0A1B8U312"/>
<keyword evidence="2" id="KW-1003">Cell membrane</keyword>
<comment type="similarity">
    <text evidence="6">Belongs to the exbB/tolQ family.</text>
</comment>
<protein>
    <recommendedName>
        <fullName evidence="8">MotA/TolQ/ExbB proton channel domain-containing protein</fullName>
    </recommendedName>
</protein>
<keyword evidence="6" id="KW-0813">Transport</keyword>
<evidence type="ECO:0000313" key="9">
    <source>
        <dbReference type="EMBL" id="OBY66263.1"/>
    </source>
</evidence>
<dbReference type="EMBL" id="LSFM01000002">
    <property type="protein sequence ID" value="OBY66263.1"/>
    <property type="molecule type" value="Genomic_DNA"/>
</dbReference>
<dbReference type="GO" id="GO:0015031">
    <property type="term" value="P:protein transport"/>
    <property type="evidence" value="ECO:0007669"/>
    <property type="project" value="UniProtKB-KW"/>
</dbReference>
<dbReference type="InterPro" id="IPR002898">
    <property type="entry name" value="MotA_ExbB_proton_chnl"/>
</dbReference>
<evidence type="ECO:0000256" key="2">
    <source>
        <dbReference type="ARBA" id="ARBA00022475"/>
    </source>
</evidence>
<accession>A0A1B8U312</accession>
<dbReference type="STRING" id="1774273.LPB03_07575"/>
<feature type="transmembrane region" description="Helical" evidence="7">
    <location>
        <begin position="12"/>
        <end position="30"/>
    </location>
</feature>
<evidence type="ECO:0000256" key="7">
    <source>
        <dbReference type="SAM" id="Phobius"/>
    </source>
</evidence>